<dbReference type="PANTHER" id="PTHR13887">
    <property type="entry name" value="GLUTATHIONE S-TRANSFERASE KAPPA"/>
    <property type="match status" value="1"/>
</dbReference>
<proteinExistence type="predicted"/>
<reference evidence="3 4" key="1">
    <citation type="submission" date="2021-05" db="EMBL/GenBank/DDBJ databases">
        <title>Novel Bacillus species.</title>
        <authorList>
            <person name="Liu G."/>
        </authorList>
    </citation>
    <scope>NUCLEOTIDE SEQUENCE [LARGE SCALE GENOMIC DNA]</scope>
    <source>
        <strain evidence="4">FJAT-49780</strain>
    </source>
</reference>
<sequence length="241" mass="26792">MKIEVWSDFVCPFCYIGKRRLEEALSKFPHRDKVEVVFRSFELDPNSPKEQNKNIHEALAAKYGVSVEEAKRMNEGVGEQARSGGLTFNFEKMVPTNTFDAHRLAHYAKTEGKDAALTEVLLKAYFTDSKKLSDKDTLADLAETVGLDREKTMSVLNDDDAFADDVRFDESTAQQIGVRGVPFFVFNQKYAISGAQPSESFLGALEKVWQDENSAPILQDLSEDANGASCEDGSCAVPTDK</sequence>
<dbReference type="PANTHER" id="PTHR13887:SF41">
    <property type="entry name" value="THIOREDOXIN SUPERFAMILY PROTEIN"/>
    <property type="match status" value="1"/>
</dbReference>
<keyword evidence="4" id="KW-1185">Reference proteome</keyword>
<dbReference type="GO" id="GO:0016491">
    <property type="term" value="F:oxidoreductase activity"/>
    <property type="evidence" value="ECO:0007669"/>
    <property type="project" value="InterPro"/>
</dbReference>
<evidence type="ECO:0000313" key="4">
    <source>
        <dbReference type="Proteomes" id="UP000681414"/>
    </source>
</evidence>
<evidence type="ECO:0000313" key="3">
    <source>
        <dbReference type="EMBL" id="MBS4196940.1"/>
    </source>
</evidence>
<dbReference type="EMBL" id="JAGYPG010000003">
    <property type="protein sequence ID" value="MBS4196940.1"/>
    <property type="molecule type" value="Genomic_DNA"/>
</dbReference>
<dbReference type="Pfam" id="PF01323">
    <property type="entry name" value="DSBA"/>
    <property type="match status" value="1"/>
</dbReference>
<dbReference type="InterPro" id="IPR036249">
    <property type="entry name" value="Thioredoxin-like_sf"/>
</dbReference>
<dbReference type="Proteomes" id="UP000681414">
    <property type="component" value="Unassembled WGS sequence"/>
</dbReference>
<protein>
    <submittedName>
        <fullName evidence="3">DsbA family oxidoreductase</fullName>
    </submittedName>
</protein>
<dbReference type="InterPro" id="IPR001853">
    <property type="entry name" value="DSBA-like_thioredoxin_dom"/>
</dbReference>
<dbReference type="SUPFAM" id="SSF52833">
    <property type="entry name" value="Thioredoxin-like"/>
    <property type="match status" value="1"/>
</dbReference>
<gene>
    <name evidence="3" type="ORF">KHA97_17970</name>
</gene>
<organism evidence="3 4">
    <name type="scientific">Lederbergia citri</name>
    <dbReference type="NCBI Taxonomy" id="2833580"/>
    <lineage>
        <taxon>Bacteria</taxon>
        <taxon>Bacillati</taxon>
        <taxon>Bacillota</taxon>
        <taxon>Bacilli</taxon>
        <taxon>Bacillales</taxon>
        <taxon>Bacillaceae</taxon>
        <taxon>Lederbergia</taxon>
    </lineage>
</organism>
<feature type="domain" description="DSBA-like thioredoxin" evidence="2">
    <location>
        <begin position="3"/>
        <end position="205"/>
    </location>
</feature>
<feature type="region of interest" description="Disordered" evidence="1">
    <location>
        <begin position="222"/>
        <end position="241"/>
    </location>
</feature>
<evidence type="ECO:0000256" key="1">
    <source>
        <dbReference type="SAM" id="MobiDB-lite"/>
    </source>
</evidence>
<dbReference type="CDD" id="cd03024">
    <property type="entry name" value="DsbA_FrnE"/>
    <property type="match status" value="1"/>
</dbReference>
<dbReference type="AlphaFoldDB" id="A0A942YIX6"/>
<dbReference type="Gene3D" id="3.40.30.10">
    <property type="entry name" value="Glutaredoxin"/>
    <property type="match status" value="1"/>
</dbReference>
<accession>A0A942YIX6</accession>
<name>A0A942YIX6_9BACI</name>
<evidence type="ECO:0000259" key="2">
    <source>
        <dbReference type="Pfam" id="PF01323"/>
    </source>
</evidence>
<dbReference type="RefSeq" id="WP_213126144.1">
    <property type="nucleotide sequence ID" value="NZ_JAGYPG010000003.1"/>
</dbReference>
<comment type="caution">
    <text evidence="3">The sequence shown here is derived from an EMBL/GenBank/DDBJ whole genome shotgun (WGS) entry which is preliminary data.</text>
</comment>